<feature type="domain" description="Cytoskeleton protein RodZ-like C-terminal" evidence="3">
    <location>
        <begin position="218"/>
        <end position="284"/>
    </location>
</feature>
<dbReference type="GO" id="GO:0003677">
    <property type="term" value="F:DNA binding"/>
    <property type="evidence" value="ECO:0007669"/>
    <property type="project" value="InterPro"/>
</dbReference>
<reference evidence="4 5" key="1">
    <citation type="journal article" date="2015" name="Genome Announc.">
        <title>Expanding the biotechnology potential of lactobacilli through comparative genomics of 213 strains and associated genera.</title>
        <authorList>
            <person name="Sun Z."/>
            <person name="Harris H.M."/>
            <person name="McCann A."/>
            <person name="Guo C."/>
            <person name="Argimon S."/>
            <person name="Zhang W."/>
            <person name="Yang X."/>
            <person name="Jeffery I.B."/>
            <person name="Cooney J.C."/>
            <person name="Kagawa T.F."/>
            <person name="Liu W."/>
            <person name="Song Y."/>
            <person name="Salvetti E."/>
            <person name="Wrobel A."/>
            <person name="Rasinkangas P."/>
            <person name="Parkhill J."/>
            <person name="Rea M.C."/>
            <person name="O'Sullivan O."/>
            <person name="Ritari J."/>
            <person name="Douillard F.P."/>
            <person name="Paul Ross R."/>
            <person name="Yang R."/>
            <person name="Briner A.E."/>
            <person name="Felis G.E."/>
            <person name="de Vos W.M."/>
            <person name="Barrangou R."/>
            <person name="Klaenhammer T.R."/>
            <person name="Caufield P.W."/>
            <person name="Cui Y."/>
            <person name="Zhang H."/>
            <person name="O'Toole P.W."/>
        </authorList>
    </citation>
    <scope>NUCLEOTIDE SEQUENCE [LARGE SCALE GENOMIC DNA]</scope>
    <source>
        <strain evidence="4 5">DSM 22408</strain>
    </source>
</reference>
<dbReference type="InterPro" id="IPR010982">
    <property type="entry name" value="Lambda_DNA-bd_dom_sf"/>
</dbReference>
<dbReference type="Proteomes" id="UP000051500">
    <property type="component" value="Unassembled WGS sequence"/>
</dbReference>
<dbReference type="AlphaFoldDB" id="A0A0R2KI46"/>
<dbReference type="eggNOG" id="COG1426">
    <property type="taxonomic scope" value="Bacteria"/>
</dbReference>
<dbReference type="OrthoDB" id="9797543at2"/>
<dbReference type="Pfam" id="PF13464">
    <property type="entry name" value="RodZ_C"/>
    <property type="match status" value="1"/>
</dbReference>
<evidence type="ECO:0000313" key="5">
    <source>
        <dbReference type="Proteomes" id="UP000051500"/>
    </source>
</evidence>
<organism evidence="4 5">
    <name type="scientific">Ligilactobacillus ceti DSM 22408</name>
    <dbReference type="NCBI Taxonomy" id="1122146"/>
    <lineage>
        <taxon>Bacteria</taxon>
        <taxon>Bacillati</taxon>
        <taxon>Bacillota</taxon>
        <taxon>Bacilli</taxon>
        <taxon>Lactobacillales</taxon>
        <taxon>Lactobacillaceae</taxon>
        <taxon>Ligilactobacillus</taxon>
    </lineage>
</organism>
<keyword evidence="5" id="KW-1185">Reference proteome</keyword>
<comment type="caution">
    <text evidence="4">The sequence shown here is derived from an EMBL/GenBank/DDBJ whole genome shotgun (WGS) entry which is preliminary data.</text>
</comment>
<dbReference type="PATRIC" id="fig|1122146.4.peg.1067"/>
<feature type="region of interest" description="Disordered" evidence="1">
    <location>
        <begin position="142"/>
        <end position="185"/>
    </location>
</feature>
<feature type="compositionally biased region" description="Low complexity" evidence="1">
    <location>
        <begin position="302"/>
        <end position="316"/>
    </location>
</feature>
<dbReference type="Gene3D" id="1.10.260.40">
    <property type="entry name" value="lambda repressor-like DNA-binding domains"/>
    <property type="match status" value="1"/>
</dbReference>
<keyword evidence="2" id="KW-1133">Transmembrane helix</keyword>
<evidence type="ECO:0000256" key="2">
    <source>
        <dbReference type="SAM" id="Phobius"/>
    </source>
</evidence>
<dbReference type="STRING" id="1122146.IV53_GL001032"/>
<gene>
    <name evidence="4" type="ORF">IV53_GL001032</name>
</gene>
<evidence type="ECO:0000256" key="1">
    <source>
        <dbReference type="SAM" id="MobiDB-lite"/>
    </source>
</evidence>
<keyword evidence="2" id="KW-0812">Transmembrane</keyword>
<dbReference type="SUPFAM" id="SSF47413">
    <property type="entry name" value="lambda repressor-like DNA-binding domains"/>
    <property type="match status" value="1"/>
</dbReference>
<dbReference type="InterPro" id="IPR050400">
    <property type="entry name" value="Bact_Cytoskel_RodZ"/>
</dbReference>
<feature type="compositionally biased region" description="Basic and acidic residues" evidence="1">
    <location>
        <begin position="292"/>
        <end position="301"/>
    </location>
</feature>
<protein>
    <submittedName>
        <fullName evidence="4">Transcription regulation protein</fullName>
    </submittedName>
</protein>
<evidence type="ECO:0000313" key="4">
    <source>
        <dbReference type="EMBL" id="KRN89059.1"/>
    </source>
</evidence>
<dbReference type="PANTHER" id="PTHR34475:SF1">
    <property type="entry name" value="CYTOSKELETON PROTEIN RODZ"/>
    <property type="match status" value="1"/>
</dbReference>
<dbReference type="Pfam" id="PF13413">
    <property type="entry name" value="HTH_25"/>
    <property type="match status" value="1"/>
</dbReference>
<name>A0A0R2KI46_9LACO</name>
<dbReference type="EMBL" id="JQBZ01000025">
    <property type="protein sequence ID" value="KRN89059.1"/>
    <property type="molecule type" value="Genomic_DNA"/>
</dbReference>
<keyword evidence="2" id="KW-0472">Membrane</keyword>
<evidence type="ECO:0000259" key="3">
    <source>
        <dbReference type="Pfam" id="PF13464"/>
    </source>
</evidence>
<dbReference type="RefSeq" id="WP_081653558.1">
    <property type="nucleotide sequence ID" value="NZ_JQBZ01000025.1"/>
</dbReference>
<accession>A0A0R2KI46</accession>
<sequence length="316" mass="34886">MSDIGQILKEARIEKGYTLDDLQQITKIQKRYLIAIEEEDFAALPGDFYVKAFIRQYAETVDLNYDDFADELNEKLGQKEPLPIEEVTSRLAERQAKDDDKPDRFGHLLKYIPTVIIVVVVAAIIGTIYVVARGNHNKNSQQIENNTEKVAVSTDETSQKKKVAKKKAAKKKAAKDKATAKEKEQKIVSTSVQGSRFVYDLTNAPATNVLQLKVQGRAAWNAVTADGVQIWQGTLAPGATKEVKLPENTKKIMLNLGNSKGTEIEINGKKFDFLKEDANKSVRTIVINVASKDKKAADKPAEASSSSSTTTSQNAD</sequence>
<feature type="compositionally biased region" description="Basic residues" evidence="1">
    <location>
        <begin position="160"/>
        <end position="174"/>
    </location>
</feature>
<feature type="region of interest" description="Disordered" evidence="1">
    <location>
        <begin position="292"/>
        <end position="316"/>
    </location>
</feature>
<feature type="compositionally biased region" description="Basic and acidic residues" evidence="1">
    <location>
        <begin position="175"/>
        <end position="185"/>
    </location>
</feature>
<dbReference type="PANTHER" id="PTHR34475">
    <property type="match status" value="1"/>
</dbReference>
<dbReference type="InterPro" id="IPR025194">
    <property type="entry name" value="RodZ-like_C"/>
</dbReference>
<proteinExistence type="predicted"/>
<feature type="transmembrane region" description="Helical" evidence="2">
    <location>
        <begin position="111"/>
        <end position="132"/>
    </location>
</feature>